<dbReference type="AlphaFoldDB" id="A0AAI9GHX3"/>
<evidence type="ECO:0000313" key="2">
    <source>
        <dbReference type="EMBL" id="MDQ2307970.1"/>
    </source>
</evidence>
<accession>A0AAI9GHX3</accession>
<reference evidence="1" key="2">
    <citation type="submission" date="2024-02" db="EMBL/GenBank/DDBJ databases">
        <authorList>
            <consortium name="Clinical and Environmental Microbiology Branch: Whole genome sequencing antimicrobial resistance pathogens in the healthcare setting"/>
        </authorList>
    </citation>
    <scope>NUCLEOTIDE SEQUENCE</scope>
    <source>
        <strain evidence="1">2021DK-00143</strain>
    </source>
</reference>
<dbReference type="Proteomes" id="UP001236270">
    <property type="component" value="Unassembled WGS sequence"/>
</dbReference>
<dbReference type="Pfam" id="PF05939">
    <property type="entry name" value="Phage_min_tail"/>
    <property type="match status" value="1"/>
</dbReference>
<sequence>MAIEVFSWRIQAASQSATKSTDNIRKVQFGDGYSQVSGNGINEETLIYEFSFSGDPQTALDIYAFLRRHKTKSFSFKPPFGDLALWRVAGNSLQKVPLSKKVITVSATFEQAFAP</sequence>
<organism evidence="1">
    <name type="scientific">Pluralibacter gergoviae</name>
    <name type="common">Enterobacter gergoviae</name>
    <dbReference type="NCBI Taxonomy" id="61647"/>
    <lineage>
        <taxon>Bacteria</taxon>
        <taxon>Pseudomonadati</taxon>
        <taxon>Pseudomonadota</taxon>
        <taxon>Gammaproteobacteria</taxon>
        <taxon>Enterobacterales</taxon>
        <taxon>Enterobacteriaceae</taxon>
        <taxon>Pluralibacter</taxon>
    </lineage>
</organism>
<dbReference type="GeneID" id="61384469"/>
<dbReference type="EMBL" id="JAVDNV010000001">
    <property type="protein sequence ID" value="MDQ2307970.1"/>
    <property type="molecule type" value="Genomic_DNA"/>
</dbReference>
<proteinExistence type="predicted"/>
<protein>
    <submittedName>
        <fullName evidence="1">Phage tail protein</fullName>
    </submittedName>
</protein>
<comment type="caution">
    <text evidence="1">The sequence shown here is derived from an EMBL/GenBank/DDBJ whole genome shotgun (WGS) entry which is preliminary data.</text>
</comment>
<evidence type="ECO:0000313" key="1">
    <source>
        <dbReference type="EMBL" id="EML1469352.1"/>
    </source>
</evidence>
<dbReference type="EMBL" id="ABLOKC030000001">
    <property type="protein sequence ID" value="EML1469352.1"/>
    <property type="molecule type" value="Genomic_DNA"/>
</dbReference>
<dbReference type="RefSeq" id="WP_106912845.1">
    <property type="nucleotide sequence ID" value="NZ_CP020388.1"/>
</dbReference>
<name>A0AAI9GHX3_PLUGE</name>
<dbReference type="InterPro" id="IPR010265">
    <property type="entry name" value="Phage_lambda_TipM"/>
</dbReference>
<gene>
    <name evidence="1" type="ORF">QEG54_000016</name>
    <name evidence="2" type="ORF">RBJ30_02470</name>
</gene>
<reference evidence="2" key="1">
    <citation type="submission" date="2023-08" db="EMBL/GenBank/DDBJ databases">
        <title>WGS of pathogenic bacterial species, Los Angeles County Public Health Laboratories.</title>
        <authorList>
            <person name="Garrigues J.M."/>
            <person name="Green N.M."/>
        </authorList>
    </citation>
    <scope>NUCLEOTIDE SEQUENCE</scope>
    <source>
        <strain evidence="2">LACPHL-BACT-2023-00068</strain>
    </source>
</reference>